<evidence type="ECO:0000256" key="1">
    <source>
        <dbReference type="SAM" id="SignalP"/>
    </source>
</evidence>
<evidence type="ECO:0008006" key="4">
    <source>
        <dbReference type="Google" id="ProtNLM"/>
    </source>
</evidence>
<reference evidence="2" key="1">
    <citation type="submission" date="2023-03" db="EMBL/GenBank/DDBJ databases">
        <title>Andean soil-derived lignocellulolytic bacterial consortium as a source of novel taxa and putative plastic-active enzymes.</title>
        <authorList>
            <person name="Diaz-Garcia L."/>
            <person name="Chuvochina M."/>
            <person name="Feuerriegel G."/>
            <person name="Bunk B."/>
            <person name="Sproer C."/>
            <person name="Streit W.R."/>
            <person name="Rodriguez L.M."/>
            <person name="Overmann J."/>
            <person name="Jimenez D.J."/>
        </authorList>
    </citation>
    <scope>NUCLEOTIDE SEQUENCE</scope>
    <source>
        <strain evidence="2">MAG 4196</strain>
    </source>
</reference>
<sequence>MKPLPRLALLILALAAGPTQAFEHPETGFAVELPDDFIVDPDVPQQPQYDILVGINPASGDPAPADTNPYVCQAGFQRIPANQGLRQKQINALASDDNWVWQVAATFEPLMEIDSVENFKHAGIVGVQFVTTPKIGPGAENARLVMTMMETPKGRTVLTCTATADGIWPALPVFERIRDGLLPPR</sequence>
<keyword evidence="1" id="KW-0732">Signal</keyword>
<proteinExistence type="predicted"/>
<dbReference type="Proteomes" id="UP001217476">
    <property type="component" value="Chromosome"/>
</dbReference>
<evidence type="ECO:0000313" key="2">
    <source>
        <dbReference type="EMBL" id="WEK04885.1"/>
    </source>
</evidence>
<accession>A0AAJ5VVG1</accession>
<feature type="signal peptide" evidence="1">
    <location>
        <begin position="1"/>
        <end position="21"/>
    </location>
</feature>
<name>A0AAJ5VVG1_9HYPH</name>
<dbReference type="EMBL" id="CP119312">
    <property type="protein sequence ID" value="WEK04885.1"/>
    <property type="molecule type" value="Genomic_DNA"/>
</dbReference>
<evidence type="ECO:0000313" key="3">
    <source>
        <dbReference type="Proteomes" id="UP001217476"/>
    </source>
</evidence>
<dbReference type="AlphaFoldDB" id="A0AAJ5VVG1"/>
<gene>
    <name evidence="2" type="ORF">P0Y65_01110</name>
</gene>
<feature type="chain" id="PRO_5042496467" description="DUF1795 domain-containing protein" evidence="1">
    <location>
        <begin position="22"/>
        <end position="185"/>
    </location>
</feature>
<organism evidence="2 3">
    <name type="scientific">Candidatus Devosia phytovorans</name>
    <dbReference type="NCBI Taxonomy" id="3121372"/>
    <lineage>
        <taxon>Bacteria</taxon>
        <taxon>Pseudomonadati</taxon>
        <taxon>Pseudomonadota</taxon>
        <taxon>Alphaproteobacteria</taxon>
        <taxon>Hyphomicrobiales</taxon>
        <taxon>Devosiaceae</taxon>
        <taxon>Devosia</taxon>
    </lineage>
</organism>
<protein>
    <recommendedName>
        <fullName evidence="4">DUF1795 domain-containing protein</fullName>
    </recommendedName>
</protein>